<dbReference type="EMBL" id="JANQDX010000001">
    <property type="protein sequence ID" value="KAL0928569.1"/>
    <property type="molecule type" value="Genomic_DNA"/>
</dbReference>
<organism evidence="1 2">
    <name type="scientific">Dendrobium thyrsiflorum</name>
    <name type="common">Pinecone-like raceme dendrobium</name>
    <name type="synonym">Orchid</name>
    <dbReference type="NCBI Taxonomy" id="117978"/>
    <lineage>
        <taxon>Eukaryota</taxon>
        <taxon>Viridiplantae</taxon>
        <taxon>Streptophyta</taxon>
        <taxon>Embryophyta</taxon>
        <taxon>Tracheophyta</taxon>
        <taxon>Spermatophyta</taxon>
        <taxon>Magnoliopsida</taxon>
        <taxon>Liliopsida</taxon>
        <taxon>Asparagales</taxon>
        <taxon>Orchidaceae</taxon>
        <taxon>Epidendroideae</taxon>
        <taxon>Malaxideae</taxon>
        <taxon>Dendrobiinae</taxon>
        <taxon>Dendrobium</taxon>
    </lineage>
</organism>
<reference evidence="1 2" key="1">
    <citation type="journal article" date="2024" name="Plant Biotechnol. J.">
        <title>Dendrobium thyrsiflorum genome and its molecular insights into genes involved in important horticultural traits.</title>
        <authorList>
            <person name="Chen B."/>
            <person name="Wang J.Y."/>
            <person name="Zheng P.J."/>
            <person name="Li K.L."/>
            <person name="Liang Y.M."/>
            <person name="Chen X.F."/>
            <person name="Zhang C."/>
            <person name="Zhao X."/>
            <person name="He X."/>
            <person name="Zhang G.Q."/>
            <person name="Liu Z.J."/>
            <person name="Xu Q."/>
        </authorList>
    </citation>
    <scope>NUCLEOTIDE SEQUENCE [LARGE SCALE GENOMIC DNA]</scope>
    <source>
        <strain evidence="1">GZMU011</strain>
    </source>
</reference>
<dbReference type="InterPro" id="IPR036879">
    <property type="entry name" value="TF_MADSbox_sf"/>
</dbReference>
<evidence type="ECO:0000313" key="1">
    <source>
        <dbReference type="EMBL" id="KAL0928569.1"/>
    </source>
</evidence>
<name>A0ABD0VTP8_DENTH</name>
<evidence type="ECO:0000313" key="2">
    <source>
        <dbReference type="Proteomes" id="UP001552299"/>
    </source>
</evidence>
<dbReference type="Proteomes" id="UP001552299">
    <property type="component" value="Unassembled WGS sequence"/>
</dbReference>
<dbReference type="SUPFAM" id="SSF55455">
    <property type="entry name" value="SRF-like"/>
    <property type="match status" value="1"/>
</dbReference>
<dbReference type="AlphaFoldDB" id="A0ABD0VTP8"/>
<accession>A0ABD0VTP8</accession>
<protein>
    <submittedName>
        <fullName evidence="1">Uncharacterized protein</fullName>
    </submittedName>
</protein>
<comment type="caution">
    <text evidence="1">The sequence shown here is derived from an EMBL/GenBank/DDBJ whole genome shotgun (WGS) entry which is preliminary data.</text>
</comment>
<gene>
    <name evidence="1" type="ORF">M5K25_000464</name>
</gene>
<keyword evidence="2" id="KW-1185">Reference proteome</keyword>
<sequence length="76" mass="9369">MCIKQFRVRVNTYKTRIKWMQKNTKELYVLCGVDVRFASFSPDLKAKRYWLNEPFEFHYIINRYKFISSQKPPNKE</sequence>
<dbReference type="Gene3D" id="3.40.1810.10">
    <property type="entry name" value="Transcription factor, MADS-box"/>
    <property type="match status" value="1"/>
</dbReference>
<proteinExistence type="predicted"/>